<name>A0ABZ0MY74_9GAMM</name>
<dbReference type="EMBL" id="CP135990">
    <property type="protein sequence ID" value="WPA90720.1"/>
    <property type="molecule type" value="Genomic_DNA"/>
</dbReference>
<sequence>MNIKDRIKFNDAMLAAVMDGRKTQTRRPIEPQLKVTEDELRNLGAWQDGYTLSEQICAAWRHGFIDVDCPYGEIGDIINLADKYGNIKGKIEITDVWLQQIQEISPSDAIAEGIKAGRYGNEGNWLVGFYIPNSNQPYITAKNAFKELWSSIYGIGSWMNNEWVWVIEFKKAS</sequence>
<protein>
    <submittedName>
        <fullName evidence="1">Uncharacterized protein</fullName>
    </submittedName>
</protein>
<accession>A0ABZ0MY74</accession>
<gene>
    <name evidence="1" type="ORF">QS795_009435</name>
</gene>
<keyword evidence="2" id="KW-1185">Reference proteome</keyword>
<reference evidence="1 2" key="1">
    <citation type="submission" date="2023-09" db="EMBL/GenBank/DDBJ databases">
        <title>Genomic Revisitation and Reclassification of the Genus Providencia.</title>
        <authorList>
            <person name="Dong X."/>
        </authorList>
    </citation>
    <scope>NUCLEOTIDE SEQUENCE [LARGE SCALE GENOMIC DNA]</scope>
    <source>
        <strain evidence="1 2">D4759</strain>
    </source>
</reference>
<dbReference type="Proteomes" id="UP001302443">
    <property type="component" value="Chromosome"/>
</dbReference>
<evidence type="ECO:0000313" key="1">
    <source>
        <dbReference type="EMBL" id="WPA90720.1"/>
    </source>
</evidence>
<organism evidence="1 2">
    <name type="scientific">Providencia zhijiangensis</name>
    <dbReference type="NCBI Taxonomy" id="3053982"/>
    <lineage>
        <taxon>Bacteria</taxon>
        <taxon>Pseudomonadati</taxon>
        <taxon>Pseudomonadota</taxon>
        <taxon>Gammaproteobacteria</taxon>
        <taxon>Enterobacterales</taxon>
        <taxon>Morganellaceae</taxon>
        <taxon>Providencia</taxon>
    </lineage>
</organism>
<evidence type="ECO:0000313" key="2">
    <source>
        <dbReference type="Proteomes" id="UP001302443"/>
    </source>
</evidence>
<proteinExistence type="predicted"/>